<keyword evidence="5 10" id="KW-0479">Metal-binding</keyword>
<name>A0LUR7_ACIC1</name>
<evidence type="ECO:0000256" key="11">
    <source>
        <dbReference type="RuleBase" id="RU364068"/>
    </source>
</evidence>
<dbReference type="PANTHER" id="PTHR20854">
    <property type="entry name" value="INOSITOL MONOPHOSPHATASE"/>
    <property type="match status" value="1"/>
</dbReference>
<dbReference type="InterPro" id="IPR020550">
    <property type="entry name" value="Inositol_monophosphatase_CS"/>
</dbReference>
<comment type="cofactor">
    <cofactor evidence="2 10 11">
        <name>Mg(2+)</name>
        <dbReference type="ChEBI" id="CHEBI:18420"/>
    </cofactor>
</comment>
<keyword evidence="13" id="KW-1185">Reference proteome</keyword>
<comment type="similarity">
    <text evidence="4 11">Belongs to the inositol monophosphatase superfamily.</text>
</comment>
<comment type="pathway">
    <text evidence="3">Amino-acid biosynthesis; L-histidine biosynthesis; L-histidine from 5-phospho-alpha-D-ribose 1-diphosphate: step 8/9.</text>
</comment>
<feature type="binding site" evidence="10">
    <location>
        <position position="73"/>
    </location>
    <ligand>
        <name>Mg(2+)</name>
        <dbReference type="ChEBI" id="CHEBI:18420"/>
        <label>1</label>
        <note>catalytic</note>
    </ligand>
</feature>
<dbReference type="PRINTS" id="PR00377">
    <property type="entry name" value="IMPHPHTASES"/>
</dbReference>
<evidence type="ECO:0000256" key="4">
    <source>
        <dbReference type="ARBA" id="ARBA00009759"/>
    </source>
</evidence>
<comment type="catalytic activity">
    <reaction evidence="8">
        <text>L-histidinol phosphate + H2O = L-histidinol + phosphate</text>
        <dbReference type="Rhea" id="RHEA:14465"/>
        <dbReference type="ChEBI" id="CHEBI:15377"/>
        <dbReference type="ChEBI" id="CHEBI:43474"/>
        <dbReference type="ChEBI" id="CHEBI:57699"/>
        <dbReference type="ChEBI" id="CHEBI:57980"/>
        <dbReference type="EC" id="3.1.3.15"/>
    </reaction>
</comment>
<feature type="binding site" evidence="10">
    <location>
        <position position="94"/>
    </location>
    <ligand>
        <name>Mg(2+)</name>
        <dbReference type="ChEBI" id="CHEBI:18420"/>
        <label>1</label>
        <note>catalytic</note>
    </ligand>
</feature>
<comment type="catalytic activity">
    <reaction evidence="1 11">
        <text>a myo-inositol phosphate + H2O = myo-inositol + phosphate</text>
        <dbReference type="Rhea" id="RHEA:24056"/>
        <dbReference type="ChEBI" id="CHEBI:15377"/>
        <dbReference type="ChEBI" id="CHEBI:17268"/>
        <dbReference type="ChEBI" id="CHEBI:43474"/>
        <dbReference type="ChEBI" id="CHEBI:84139"/>
        <dbReference type="EC" id="3.1.3.25"/>
    </reaction>
</comment>
<proteinExistence type="inferred from homology"/>
<evidence type="ECO:0000256" key="9">
    <source>
        <dbReference type="ARBA" id="ARBA00053547"/>
    </source>
</evidence>
<dbReference type="GO" id="GO:0008934">
    <property type="term" value="F:inositol monophosphate 1-phosphatase activity"/>
    <property type="evidence" value="ECO:0007669"/>
    <property type="project" value="InterPro"/>
</dbReference>
<evidence type="ECO:0000256" key="7">
    <source>
        <dbReference type="ARBA" id="ARBA00022842"/>
    </source>
</evidence>
<dbReference type="Gene3D" id="3.40.190.80">
    <property type="match status" value="1"/>
</dbReference>
<dbReference type="PANTHER" id="PTHR20854:SF4">
    <property type="entry name" value="INOSITOL-1-MONOPHOSPHATASE-RELATED"/>
    <property type="match status" value="1"/>
</dbReference>
<dbReference type="EMBL" id="CP000481">
    <property type="protein sequence ID" value="ABK53177.1"/>
    <property type="molecule type" value="Genomic_DNA"/>
</dbReference>
<accession>A0LUR7</accession>
<dbReference type="PRINTS" id="PR01959">
    <property type="entry name" value="SBIMPHPHTASE"/>
</dbReference>
<dbReference type="HOGENOM" id="CLU_044118_0_1_11"/>
<feature type="binding site" evidence="10">
    <location>
        <position position="91"/>
    </location>
    <ligand>
        <name>Mg(2+)</name>
        <dbReference type="ChEBI" id="CHEBI:18420"/>
        <label>1</label>
        <note>catalytic</note>
    </ligand>
</feature>
<dbReference type="PROSITE" id="PS00630">
    <property type="entry name" value="IMP_2"/>
    <property type="match status" value="1"/>
</dbReference>
<dbReference type="KEGG" id="ace:Acel_1405"/>
<dbReference type="GO" id="GO:0046854">
    <property type="term" value="P:phosphatidylinositol phosphate biosynthetic process"/>
    <property type="evidence" value="ECO:0007669"/>
    <property type="project" value="InterPro"/>
</dbReference>
<evidence type="ECO:0000256" key="6">
    <source>
        <dbReference type="ARBA" id="ARBA00022801"/>
    </source>
</evidence>
<protein>
    <recommendedName>
        <fullName evidence="11">Inositol-1-monophosphatase</fullName>
        <ecNumber evidence="11">3.1.3.25</ecNumber>
    </recommendedName>
</protein>
<dbReference type="STRING" id="351607.Acel_1405"/>
<feature type="binding site" evidence="10">
    <location>
        <position position="218"/>
    </location>
    <ligand>
        <name>Mg(2+)</name>
        <dbReference type="ChEBI" id="CHEBI:18420"/>
        <label>1</label>
        <note>catalytic</note>
    </ligand>
</feature>
<dbReference type="EC" id="3.1.3.25" evidence="11"/>
<dbReference type="InterPro" id="IPR022337">
    <property type="entry name" value="Inositol_monophosphatase_SuhB"/>
</dbReference>
<dbReference type="PROSITE" id="PS00629">
    <property type="entry name" value="IMP_1"/>
    <property type="match status" value="1"/>
</dbReference>
<dbReference type="InParanoid" id="A0LUR7"/>
<dbReference type="CDD" id="cd01639">
    <property type="entry name" value="IMPase"/>
    <property type="match status" value="1"/>
</dbReference>
<dbReference type="Gene3D" id="3.30.540.10">
    <property type="entry name" value="Fructose-1,6-Bisphosphatase, subunit A, domain 1"/>
    <property type="match status" value="1"/>
</dbReference>
<evidence type="ECO:0000313" key="12">
    <source>
        <dbReference type="EMBL" id="ABK53177.1"/>
    </source>
</evidence>
<organism evidence="12 13">
    <name type="scientific">Acidothermus cellulolyticus (strain ATCC 43068 / DSM 8971 / 11B)</name>
    <dbReference type="NCBI Taxonomy" id="351607"/>
    <lineage>
        <taxon>Bacteria</taxon>
        <taxon>Bacillati</taxon>
        <taxon>Actinomycetota</taxon>
        <taxon>Actinomycetes</taxon>
        <taxon>Acidothermales</taxon>
        <taxon>Acidothermaceae</taxon>
        <taxon>Acidothermus</taxon>
    </lineage>
</organism>
<evidence type="ECO:0000256" key="5">
    <source>
        <dbReference type="ARBA" id="ARBA00022723"/>
    </source>
</evidence>
<dbReference type="Proteomes" id="UP000008221">
    <property type="component" value="Chromosome"/>
</dbReference>
<dbReference type="InterPro" id="IPR033942">
    <property type="entry name" value="IMPase"/>
</dbReference>
<comment type="function">
    <text evidence="9">Catalyzes the dephosphorylation of histidinol-phosphate to histidinol, the direct precursor of histidine.</text>
</comment>
<evidence type="ECO:0000256" key="10">
    <source>
        <dbReference type="PIRSR" id="PIRSR600760-2"/>
    </source>
</evidence>
<evidence type="ECO:0000256" key="3">
    <source>
        <dbReference type="ARBA" id="ARBA00004970"/>
    </source>
</evidence>
<dbReference type="GO" id="GO:0046872">
    <property type="term" value="F:metal ion binding"/>
    <property type="evidence" value="ECO:0007669"/>
    <property type="project" value="UniProtKB-KW"/>
</dbReference>
<evidence type="ECO:0000256" key="1">
    <source>
        <dbReference type="ARBA" id="ARBA00001033"/>
    </source>
</evidence>
<keyword evidence="6 11" id="KW-0378">Hydrolase</keyword>
<gene>
    <name evidence="12" type="ordered locus">Acel_1405</name>
</gene>
<keyword evidence="7 10" id="KW-0460">Magnesium</keyword>
<dbReference type="FunCoup" id="A0LUR7">
    <property type="interactions" value="255"/>
</dbReference>
<feature type="binding site" evidence="10">
    <location>
        <position position="93"/>
    </location>
    <ligand>
        <name>Mg(2+)</name>
        <dbReference type="ChEBI" id="CHEBI:18420"/>
        <label>2</label>
    </ligand>
</feature>
<dbReference type="eggNOG" id="COG0483">
    <property type="taxonomic scope" value="Bacteria"/>
</dbReference>
<dbReference type="SUPFAM" id="SSF56655">
    <property type="entry name" value="Carbohydrate phosphatase"/>
    <property type="match status" value="1"/>
</dbReference>
<evidence type="ECO:0000256" key="2">
    <source>
        <dbReference type="ARBA" id="ARBA00001946"/>
    </source>
</evidence>
<dbReference type="Pfam" id="PF00459">
    <property type="entry name" value="Inositol_P"/>
    <property type="match status" value="1"/>
</dbReference>
<evidence type="ECO:0000313" key="13">
    <source>
        <dbReference type="Proteomes" id="UP000008221"/>
    </source>
</evidence>
<sequence length="282" mass="29424">MTAMGADVAELAALAVAVAREAGEFLRTGSDHALEIATKSSPTDVVTEMDTAAEQLIRRRIHERRPADDILGEEGGGGAASGAGGVRWIVDPIDGTVNYLYGIPQWAVSIAVEVDGVIVAGVVFDPCKDELFTAIRGEGARLGDRPVQVRECHELGQALVGTGFGYAASRRARQAEVLTGVLPVVRDIRRLGSAALDLCAVACGRFDAYFEQGLNLWDFAAAGLIAAEAGARVAGLRGAPPSNRLVLAATPGIFDALQELLAALGADEVETHDSASPLSYFA</sequence>
<dbReference type="InterPro" id="IPR000760">
    <property type="entry name" value="Inositol_monophosphatase-like"/>
</dbReference>
<dbReference type="FunFam" id="3.30.540.10:FF:000003">
    <property type="entry name" value="Inositol-1-monophosphatase"/>
    <property type="match status" value="1"/>
</dbReference>
<dbReference type="InterPro" id="IPR020583">
    <property type="entry name" value="Inositol_monoP_metal-BS"/>
</dbReference>
<reference evidence="12 13" key="1">
    <citation type="journal article" date="2009" name="Genome Res.">
        <title>Complete genome of the cellulolytic thermophile Acidothermus cellulolyticus 11B provides insights into its ecophysiological and evolutionary adaptations.</title>
        <authorList>
            <person name="Barabote R.D."/>
            <person name="Xie G."/>
            <person name="Leu D.H."/>
            <person name="Normand P."/>
            <person name="Necsulea A."/>
            <person name="Daubin V."/>
            <person name="Medigue C."/>
            <person name="Adney W.S."/>
            <person name="Xu X.C."/>
            <person name="Lapidus A."/>
            <person name="Parales R.E."/>
            <person name="Detter C."/>
            <person name="Pujic P."/>
            <person name="Bruce D."/>
            <person name="Lavire C."/>
            <person name="Challacombe J.F."/>
            <person name="Brettin T.S."/>
            <person name="Berry A.M."/>
        </authorList>
    </citation>
    <scope>NUCLEOTIDE SEQUENCE [LARGE SCALE GENOMIC DNA]</scope>
    <source>
        <strain evidence="13">ATCC 43068 / DSM 8971 / 11B</strain>
    </source>
</reference>
<dbReference type="GO" id="GO:0006020">
    <property type="term" value="P:inositol metabolic process"/>
    <property type="evidence" value="ECO:0007669"/>
    <property type="project" value="TreeGrafter"/>
</dbReference>
<dbReference type="GO" id="GO:0007165">
    <property type="term" value="P:signal transduction"/>
    <property type="evidence" value="ECO:0007669"/>
    <property type="project" value="TreeGrafter"/>
</dbReference>
<dbReference type="AlphaFoldDB" id="A0LUR7"/>
<evidence type="ECO:0000256" key="8">
    <source>
        <dbReference type="ARBA" id="ARBA00049158"/>
    </source>
</evidence>
<dbReference type="GO" id="GO:0004401">
    <property type="term" value="F:histidinol-phosphatase activity"/>
    <property type="evidence" value="ECO:0007669"/>
    <property type="project" value="UniProtKB-EC"/>
</dbReference>